<reference evidence="2" key="2">
    <citation type="submission" date="2020-11" db="EMBL/GenBank/DDBJ databases">
        <authorList>
            <consortium name="DOE Joint Genome Institute"/>
            <person name="Kuo A."/>
            <person name="Miyauchi S."/>
            <person name="Kiss E."/>
            <person name="Drula E."/>
            <person name="Kohler A."/>
            <person name="Sanchez-Garcia M."/>
            <person name="Andreopoulos B."/>
            <person name="Barry K.W."/>
            <person name="Bonito G."/>
            <person name="Buee M."/>
            <person name="Carver A."/>
            <person name="Chen C."/>
            <person name="Cichocki N."/>
            <person name="Clum A."/>
            <person name="Culley D."/>
            <person name="Crous P.W."/>
            <person name="Fauchery L."/>
            <person name="Girlanda M."/>
            <person name="Hayes R."/>
            <person name="Keri Z."/>
            <person name="Labutti K."/>
            <person name="Lipzen A."/>
            <person name="Lombard V."/>
            <person name="Magnuson J."/>
            <person name="Maillard F."/>
            <person name="Morin E."/>
            <person name="Murat C."/>
            <person name="Nolan M."/>
            <person name="Ohm R."/>
            <person name="Pangilinan J."/>
            <person name="Pereira M."/>
            <person name="Perotto S."/>
            <person name="Peter M."/>
            <person name="Riley R."/>
            <person name="Sitrit Y."/>
            <person name="Stielow B."/>
            <person name="Szollosi G."/>
            <person name="Zifcakova L."/>
            <person name="Stursova M."/>
            <person name="Spatafora J.W."/>
            <person name="Tedersoo L."/>
            <person name="Vaario L.-M."/>
            <person name="Yamada A."/>
            <person name="Yan M."/>
            <person name="Wang P."/>
            <person name="Xu J."/>
            <person name="Bruns T."/>
            <person name="Baldrian P."/>
            <person name="Vilgalys R."/>
            <person name="Henrissat B."/>
            <person name="Grigoriev I.V."/>
            <person name="Hibbett D."/>
            <person name="Nagy L.G."/>
            <person name="Martin F.M."/>
        </authorList>
    </citation>
    <scope>NUCLEOTIDE SEQUENCE</scope>
    <source>
        <strain evidence="2">UH-Tt-Lm1</strain>
    </source>
</reference>
<comment type="caution">
    <text evidence="2">The sequence shown here is derived from an EMBL/GenBank/DDBJ whole genome shotgun (WGS) entry which is preliminary data.</text>
</comment>
<dbReference type="Gene3D" id="1.20.1280.50">
    <property type="match status" value="1"/>
</dbReference>
<keyword evidence="3" id="KW-1185">Reference proteome</keyword>
<dbReference type="InterPro" id="IPR001810">
    <property type="entry name" value="F-box_dom"/>
</dbReference>
<dbReference type="SUPFAM" id="SSF81383">
    <property type="entry name" value="F-box domain"/>
    <property type="match status" value="1"/>
</dbReference>
<dbReference type="AlphaFoldDB" id="A0A9P6HA09"/>
<evidence type="ECO:0000259" key="1">
    <source>
        <dbReference type="Pfam" id="PF12937"/>
    </source>
</evidence>
<accession>A0A9P6HA09</accession>
<dbReference type="EMBL" id="WIUZ02000015">
    <property type="protein sequence ID" value="KAF9780842.1"/>
    <property type="molecule type" value="Genomic_DNA"/>
</dbReference>
<sequence>MATPIGGGESFPGCGLSLPQLLHAAKTKLLDSTCRGRVTTTMIQPEVDALEQDTLTVLGLVRSMKNSFMPVSRIPGVILSLIPKYLEHQTTATNKDLITLTHVCRAWRELFISLPSLWTRLDFKDVEKTRTYLKRSGTLPLELVVHGSHVESYSEDAFFLAVPHRRRFKSLTIGRTSDFVGNLVNHLTFPAPSLKELRISFACDPAPVLDDTLFNGDLSSLRTLGLGGVVTNLPWRNLWNLTTFELRCPTDSRVTIARFLGFLEGAPRLKDITLHHSIPSSSNASSSRVVYLPYLKNLTICSNLAHATLLNHLSIPTEASLTLNFKFRGDRSPLPDYLPKSSKNLRNIFRITTVNLLFEEKQKFMRLVGPSGSLYIYGRWEPEALMIHWLTLDHRILRSLDYFPLHMTHSLTITKYRVPTMIPDFDKPPHQNLFRAMELKTLVLIQCHNLSFILALNPKRNSSKDVLCPNLEELTLYVEVRNEFHILELMEMAKERASRGAKLRSVTVVGLGELVSGKEVFKLREHVTHVEYRFEESAPEWDSIFDDEAN</sequence>
<dbReference type="Proteomes" id="UP000736335">
    <property type="component" value="Unassembled WGS sequence"/>
</dbReference>
<dbReference type="OrthoDB" id="2269034at2759"/>
<proteinExistence type="predicted"/>
<dbReference type="InterPro" id="IPR036047">
    <property type="entry name" value="F-box-like_dom_sf"/>
</dbReference>
<reference evidence="2" key="1">
    <citation type="journal article" date="2020" name="Nat. Commun.">
        <title>Large-scale genome sequencing of mycorrhizal fungi provides insights into the early evolution of symbiotic traits.</title>
        <authorList>
            <person name="Miyauchi S."/>
            <person name="Kiss E."/>
            <person name="Kuo A."/>
            <person name="Drula E."/>
            <person name="Kohler A."/>
            <person name="Sanchez-Garcia M."/>
            <person name="Morin E."/>
            <person name="Andreopoulos B."/>
            <person name="Barry K.W."/>
            <person name="Bonito G."/>
            <person name="Buee M."/>
            <person name="Carver A."/>
            <person name="Chen C."/>
            <person name="Cichocki N."/>
            <person name="Clum A."/>
            <person name="Culley D."/>
            <person name="Crous P.W."/>
            <person name="Fauchery L."/>
            <person name="Girlanda M."/>
            <person name="Hayes R.D."/>
            <person name="Keri Z."/>
            <person name="LaButti K."/>
            <person name="Lipzen A."/>
            <person name="Lombard V."/>
            <person name="Magnuson J."/>
            <person name="Maillard F."/>
            <person name="Murat C."/>
            <person name="Nolan M."/>
            <person name="Ohm R.A."/>
            <person name="Pangilinan J."/>
            <person name="Pereira M.F."/>
            <person name="Perotto S."/>
            <person name="Peter M."/>
            <person name="Pfister S."/>
            <person name="Riley R."/>
            <person name="Sitrit Y."/>
            <person name="Stielow J.B."/>
            <person name="Szollosi G."/>
            <person name="Zifcakova L."/>
            <person name="Stursova M."/>
            <person name="Spatafora J.W."/>
            <person name="Tedersoo L."/>
            <person name="Vaario L.M."/>
            <person name="Yamada A."/>
            <person name="Yan M."/>
            <person name="Wang P."/>
            <person name="Xu J."/>
            <person name="Bruns T."/>
            <person name="Baldrian P."/>
            <person name="Vilgalys R."/>
            <person name="Dunand C."/>
            <person name="Henrissat B."/>
            <person name="Grigoriev I.V."/>
            <person name="Hibbett D."/>
            <person name="Nagy L.G."/>
            <person name="Martin F.M."/>
        </authorList>
    </citation>
    <scope>NUCLEOTIDE SEQUENCE</scope>
    <source>
        <strain evidence="2">UH-Tt-Lm1</strain>
    </source>
</reference>
<evidence type="ECO:0000313" key="3">
    <source>
        <dbReference type="Proteomes" id="UP000736335"/>
    </source>
</evidence>
<name>A0A9P6HA09_9AGAM</name>
<protein>
    <recommendedName>
        <fullName evidence="1">F-box domain-containing protein</fullName>
    </recommendedName>
</protein>
<gene>
    <name evidence="2" type="ORF">BJ322DRAFT_285542</name>
</gene>
<dbReference type="Pfam" id="PF12937">
    <property type="entry name" value="F-box-like"/>
    <property type="match status" value="1"/>
</dbReference>
<feature type="domain" description="F-box" evidence="1">
    <location>
        <begin position="73"/>
        <end position="123"/>
    </location>
</feature>
<evidence type="ECO:0000313" key="2">
    <source>
        <dbReference type="EMBL" id="KAF9780842.1"/>
    </source>
</evidence>
<organism evidence="2 3">
    <name type="scientific">Thelephora terrestris</name>
    <dbReference type="NCBI Taxonomy" id="56493"/>
    <lineage>
        <taxon>Eukaryota</taxon>
        <taxon>Fungi</taxon>
        <taxon>Dikarya</taxon>
        <taxon>Basidiomycota</taxon>
        <taxon>Agaricomycotina</taxon>
        <taxon>Agaricomycetes</taxon>
        <taxon>Thelephorales</taxon>
        <taxon>Thelephoraceae</taxon>
        <taxon>Thelephora</taxon>
    </lineage>
</organism>